<dbReference type="AlphaFoldDB" id="A0A1G9ZKB5"/>
<sequence length="183" mass="20376">MASACSGSSGASSRTAALDATWPPSSALAIEEPTPLSLDAPPTKAAAVKYASYLIDQIDYALRTTFPAAVLERGTDRWGQRCEVCDEVVELAQEARAERQLYEFDDWSGYLLLARELEVPQDPAAYWQLRMMLWQPEIRTLDALGRVVETTPYQQRETVLVLGVFKGEWRVFAWDFLDPAAAA</sequence>
<dbReference type="STRING" id="1005944.SAMN05192576_1756"/>
<name>A0A1G9ZKB5_9ACTN</name>
<keyword evidence="2" id="KW-1185">Reference proteome</keyword>
<evidence type="ECO:0000313" key="2">
    <source>
        <dbReference type="Proteomes" id="UP000199004"/>
    </source>
</evidence>
<organism evidence="1 2">
    <name type="scientific">Nocardioides szechwanensis</name>
    <dbReference type="NCBI Taxonomy" id="1005944"/>
    <lineage>
        <taxon>Bacteria</taxon>
        <taxon>Bacillati</taxon>
        <taxon>Actinomycetota</taxon>
        <taxon>Actinomycetes</taxon>
        <taxon>Propionibacteriales</taxon>
        <taxon>Nocardioidaceae</taxon>
        <taxon>Nocardioides</taxon>
    </lineage>
</organism>
<proteinExistence type="predicted"/>
<gene>
    <name evidence="1" type="ORF">SAMN05192576_1756</name>
</gene>
<dbReference type="EMBL" id="FNIC01000002">
    <property type="protein sequence ID" value="SDN21451.1"/>
    <property type="molecule type" value="Genomic_DNA"/>
</dbReference>
<protein>
    <submittedName>
        <fullName evidence="1">Uncharacterized protein</fullName>
    </submittedName>
</protein>
<accession>A0A1G9ZKB5</accession>
<dbReference type="Proteomes" id="UP000199004">
    <property type="component" value="Unassembled WGS sequence"/>
</dbReference>
<reference evidence="1 2" key="1">
    <citation type="submission" date="2016-10" db="EMBL/GenBank/DDBJ databases">
        <authorList>
            <person name="de Groot N.N."/>
        </authorList>
    </citation>
    <scope>NUCLEOTIDE SEQUENCE [LARGE SCALE GENOMIC DNA]</scope>
    <source>
        <strain evidence="1 2">CGMCC 1.11147</strain>
    </source>
</reference>
<evidence type="ECO:0000313" key="1">
    <source>
        <dbReference type="EMBL" id="SDN21451.1"/>
    </source>
</evidence>